<comment type="caution">
    <text evidence="1">The sequence shown here is derived from an EMBL/GenBank/DDBJ whole genome shotgun (WGS) entry which is preliminary data.</text>
</comment>
<sequence length="73" mass="8287">MKTFLFLWLQLSPNSNLPSYMVNKPRAISITEMQEEKIQPRHTAIRVPVAKTPGLCSGTDYNQATHALTKDEQ</sequence>
<proteinExistence type="predicted"/>
<evidence type="ECO:0000313" key="1">
    <source>
        <dbReference type="EMBL" id="TRZ26542.1"/>
    </source>
</evidence>
<reference evidence="1" key="1">
    <citation type="submission" date="2019-04" db="EMBL/GenBank/DDBJ databases">
        <title>Genome assembly of Zosterops borbonicus 15179.</title>
        <authorList>
            <person name="Leroy T."/>
            <person name="Anselmetti Y."/>
            <person name="Tilak M.-K."/>
            <person name="Nabholz B."/>
        </authorList>
    </citation>
    <scope>NUCLEOTIDE SEQUENCE</scope>
    <source>
        <strain evidence="1">HGM_15179</strain>
        <tissue evidence="1">Muscle</tissue>
    </source>
</reference>
<accession>A0A8K1GYS7</accession>
<dbReference type="Proteomes" id="UP000796761">
    <property type="component" value="Unassembled WGS sequence"/>
</dbReference>
<evidence type="ECO:0000313" key="2">
    <source>
        <dbReference type="Proteomes" id="UP000796761"/>
    </source>
</evidence>
<dbReference type="AlphaFoldDB" id="A0A8K1GYS7"/>
<gene>
    <name evidence="1" type="ORF">HGM15179_000567</name>
</gene>
<dbReference type="EMBL" id="SWJQ01000011">
    <property type="protein sequence ID" value="TRZ26542.1"/>
    <property type="molecule type" value="Genomic_DNA"/>
</dbReference>
<organism evidence="1 2">
    <name type="scientific">Zosterops borbonicus</name>
    <dbReference type="NCBI Taxonomy" id="364589"/>
    <lineage>
        <taxon>Eukaryota</taxon>
        <taxon>Metazoa</taxon>
        <taxon>Chordata</taxon>
        <taxon>Craniata</taxon>
        <taxon>Vertebrata</taxon>
        <taxon>Euteleostomi</taxon>
        <taxon>Archelosauria</taxon>
        <taxon>Archosauria</taxon>
        <taxon>Dinosauria</taxon>
        <taxon>Saurischia</taxon>
        <taxon>Theropoda</taxon>
        <taxon>Coelurosauria</taxon>
        <taxon>Aves</taxon>
        <taxon>Neognathae</taxon>
        <taxon>Neoaves</taxon>
        <taxon>Telluraves</taxon>
        <taxon>Australaves</taxon>
        <taxon>Passeriformes</taxon>
        <taxon>Sylvioidea</taxon>
        <taxon>Zosteropidae</taxon>
        <taxon>Zosterops</taxon>
    </lineage>
</organism>
<name>A0A8K1GYS7_9PASS</name>
<keyword evidence="2" id="KW-1185">Reference proteome</keyword>
<protein>
    <submittedName>
        <fullName evidence="1">Uncharacterized protein</fullName>
    </submittedName>
</protein>